<accession>Q86SK4</accession>
<dbReference type="EMBL" id="AY257479">
    <property type="protein sequence ID" value="AAP13067.1"/>
    <property type="molecule type" value="mRNA"/>
</dbReference>
<proteinExistence type="evidence at transcript level"/>
<evidence type="ECO:0000256" key="1">
    <source>
        <dbReference type="SAM" id="MobiDB-lite"/>
    </source>
</evidence>
<feature type="compositionally biased region" description="Basic and acidic residues" evidence="1">
    <location>
        <begin position="11"/>
        <end position="26"/>
    </location>
</feature>
<protein>
    <submittedName>
        <fullName evidence="2">Cdk-associated protein phosphatase mutant k6</fullName>
    </submittedName>
</protein>
<reference evidence="2" key="1">
    <citation type="journal article" date="2003" name="Biochem. Biophys. Res. Commun.">
        <title>Abolishment of the interaction between cyclin-dependent kinase 2 and Cdk-associated protein phosphatase by a truncated KAP mutant.</title>
        <authorList>
            <person name="Yeh C.-T."/>
            <person name="Lu S.-C."/>
            <person name="Chao C.-H."/>
            <person name="Chao M.-L."/>
        </authorList>
    </citation>
    <scope>NUCLEOTIDE SEQUENCE</scope>
</reference>
<name>Q86SK4_HUMAN</name>
<sequence>MKPPSSIQTSEFRDKLAAHLSSRDSQSRSVSR</sequence>
<dbReference type="AlphaFoldDB" id="Q86SK4"/>
<feature type="region of interest" description="Disordered" evidence="1">
    <location>
        <begin position="1"/>
        <end position="32"/>
    </location>
</feature>
<evidence type="ECO:0000313" key="2">
    <source>
        <dbReference type="EMBL" id="AAP13067.1"/>
    </source>
</evidence>
<dbReference type="PeptideAtlas" id="Q86SK4"/>
<organism evidence="2">
    <name type="scientific">Homo sapiens</name>
    <name type="common">Human</name>
    <dbReference type="NCBI Taxonomy" id="9606"/>
    <lineage>
        <taxon>Eukaryota</taxon>
        <taxon>Metazoa</taxon>
        <taxon>Chordata</taxon>
        <taxon>Craniata</taxon>
        <taxon>Vertebrata</taxon>
        <taxon>Euteleostomi</taxon>
        <taxon>Mammalia</taxon>
        <taxon>Eutheria</taxon>
        <taxon>Euarchontoglires</taxon>
        <taxon>Primates</taxon>
        <taxon>Haplorrhini</taxon>
        <taxon>Catarrhini</taxon>
        <taxon>Hominidae</taxon>
        <taxon>Homo</taxon>
    </lineage>
</organism>
<feature type="compositionally biased region" description="Polar residues" evidence="1">
    <location>
        <begin position="1"/>
        <end position="10"/>
    </location>
</feature>